<protein>
    <recommendedName>
        <fullName evidence="4">DUF1206 domain-containing protein</fullName>
    </recommendedName>
</protein>
<feature type="transmembrane region" description="Helical" evidence="1">
    <location>
        <begin position="25"/>
        <end position="45"/>
    </location>
</feature>
<sequence length="186" mass="19373">MLLVAPAAAAEGGVAYEPGAGGDLLKNLAGAAYLLLVAIFIARLLRKRAKTSLSQRWASMGKQSAADEGAQAQQRPPVKATPLTALWGAVQAGAMAYGMWLVSTGVDAYFDRQAMPGQYTVRNITVTIRTVTRGLAYLATFIFGANAIGLSALSVQLLVRPDAVEEEVDVSENARSDGASNDAGGC</sequence>
<evidence type="ECO:0000313" key="2">
    <source>
        <dbReference type="EMBL" id="KAK9825156.1"/>
    </source>
</evidence>
<evidence type="ECO:0000256" key="1">
    <source>
        <dbReference type="SAM" id="Phobius"/>
    </source>
</evidence>
<name>A0AAW1QV96_9CHLO</name>
<keyword evidence="1" id="KW-0472">Membrane</keyword>
<proteinExistence type="predicted"/>
<dbReference type="PANTHER" id="PTHR35733:SF1">
    <property type="entry name" value="OS02G0307800 PROTEIN"/>
    <property type="match status" value="1"/>
</dbReference>
<comment type="caution">
    <text evidence="2">The sequence shown here is derived from an EMBL/GenBank/DDBJ whole genome shotgun (WGS) entry which is preliminary data.</text>
</comment>
<dbReference type="Proteomes" id="UP001445335">
    <property type="component" value="Unassembled WGS sequence"/>
</dbReference>
<keyword evidence="1" id="KW-1133">Transmembrane helix</keyword>
<dbReference type="InterPro" id="IPR021434">
    <property type="entry name" value="DUF3082"/>
</dbReference>
<reference evidence="2 3" key="1">
    <citation type="journal article" date="2024" name="Nat. Commun.">
        <title>Phylogenomics reveals the evolutionary origins of lichenization in chlorophyte algae.</title>
        <authorList>
            <person name="Puginier C."/>
            <person name="Libourel C."/>
            <person name="Otte J."/>
            <person name="Skaloud P."/>
            <person name="Haon M."/>
            <person name="Grisel S."/>
            <person name="Petersen M."/>
            <person name="Berrin J.G."/>
            <person name="Delaux P.M."/>
            <person name="Dal Grande F."/>
            <person name="Keller J."/>
        </authorList>
    </citation>
    <scope>NUCLEOTIDE SEQUENCE [LARGE SCALE GENOMIC DNA]</scope>
    <source>
        <strain evidence="2 3">SAG 245.80</strain>
    </source>
</reference>
<keyword evidence="1" id="KW-0812">Transmembrane</keyword>
<organism evidence="2 3">
    <name type="scientific">Elliptochloris bilobata</name>
    <dbReference type="NCBI Taxonomy" id="381761"/>
    <lineage>
        <taxon>Eukaryota</taxon>
        <taxon>Viridiplantae</taxon>
        <taxon>Chlorophyta</taxon>
        <taxon>core chlorophytes</taxon>
        <taxon>Trebouxiophyceae</taxon>
        <taxon>Trebouxiophyceae incertae sedis</taxon>
        <taxon>Elliptochloris clade</taxon>
        <taxon>Elliptochloris</taxon>
    </lineage>
</organism>
<dbReference type="AlphaFoldDB" id="A0AAW1QV96"/>
<dbReference type="EMBL" id="JALJOU010000077">
    <property type="protein sequence ID" value="KAK9825156.1"/>
    <property type="molecule type" value="Genomic_DNA"/>
</dbReference>
<accession>A0AAW1QV96</accession>
<dbReference type="PANTHER" id="PTHR35733">
    <property type="entry name" value="OS02G0307800 PROTEIN"/>
    <property type="match status" value="1"/>
</dbReference>
<dbReference type="GO" id="GO:0009535">
    <property type="term" value="C:chloroplast thylakoid membrane"/>
    <property type="evidence" value="ECO:0007669"/>
    <property type="project" value="TreeGrafter"/>
</dbReference>
<evidence type="ECO:0008006" key="4">
    <source>
        <dbReference type="Google" id="ProtNLM"/>
    </source>
</evidence>
<evidence type="ECO:0000313" key="3">
    <source>
        <dbReference type="Proteomes" id="UP001445335"/>
    </source>
</evidence>
<feature type="transmembrane region" description="Helical" evidence="1">
    <location>
        <begin position="135"/>
        <end position="159"/>
    </location>
</feature>
<gene>
    <name evidence="2" type="ORF">WJX81_006625</name>
</gene>
<dbReference type="Pfam" id="PF11282">
    <property type="entry name" value="DUF3082"/>
    <property type="match status" value="1"/>
</dbReference>
<keyword evidence="3" id="KW-1185">Reference proteome</keyword>